<keyword evidence="1" id="KW-0472">Membrane</keyword>
<organism evidence="3 4">
    <name type="scientific">Rapidithrix thailandica</name>
    <dbReference type="NCBI Taxonomy" id="413964"/>
    <lineage>
        <taxon>Bacteria</taxon>
        <taxon>Pseudomonadati</taxon>
        <taxon>Bacteroidota</taxon>
        <taxon>Cytophagia</taxon>
        <taxon>Cytophagales</taxon>
        <taxon>Flammeovirgaceae</taxon>
        <taxon>Rapidithrix</taxon>
    </lineage>
</organism>
<dbReference type="EMBL" id="JBDKWZ010000008">
    <property type="protein sequence ID" value="MEN7549365.1"/>
    <property type="molecule type" value="Genomic_DNA"/>
</dbReference>
<keyword evidence="2" id="KW-0732">Signal</keyword>
<dbReference type="Pfam" id="PF13715">
    <property type="entry name" value="CarbopepD_reg_2"/>
    <property type="match status" value="1"/>
</dbReference>
<comment type="similarity">
    <text evidence="1">Belongs to the TonB-dependent receptor family.</text>
</comment>
<gene>
    <name evidence="3" type="ORF">AAG747_15685</name>
</gene>
<evidence type="ECO:0000313" key="4">
    <source>
        <dbReference type="Proteomes" id="UP001403385"/>
    </source>
</evidence>
<evidence type="ECO:0000256" key="2">
    <source>
        <dbReference type="SAM" id="SignalP"/>
    </source>
</evidence>
<dbReference type="Gene3D" id="2.60.40.1120">
    <property type="entry name" value="Carboxypeptidase-like, regulatory domain"/>
    <property type="match status" value="1"/>
</dbReference>
<dbReference type="RefSeq" id="WP_346822141.1">
    <property type="nucleotide sequence ID" value="NZ_JBDKWZ010000008.1"/>
</dbReference>
<dbReference type="FunFam" id="2.60.40.1120:FF:000003">
    <property type="entry name" value="Outer membrane protein Omp121"/>
    <property type="match status" value="1"/>
</dbReference>
<evidence type="ECO:0000313" key="3">
    <source>
        <dbReference type="EMBL" id="MEN7549365.1"/>
    </source>
</evidence>
<dbReference type="GO" id="GO:0004180">
    <property type="term" value="F:carboxypeptidase activity"/>
    <property type="evidence" value="ECO:0007669"/>
    <property type="project" value="UniProtKB-KW"/>
</dbReference>
<evidence type="ECO:0000256" key="1">
    <source>
        <dbReference type="PROSITE-ProRule" id="PRU01360"/>
    </source>
</evidence>
<keyword evidence="3" id="KW-0645">Protease</keyword>
<feature type="signal peptide" evidence="2">
    <location>
        <begin position="1"/>
        <end position="22"/>
    </location>
</feature>
<accession>A0AAW9SC50</accession>
<dbReference type="AlphaFoldDB" id="A0AAW9SC50"/>
<dbReference type="PROSITE" id="PS52016">
    <property type="entry name" value="TONB_DEPENDENT_REC_3"/>
    <property type="match status" value="1"/>
</dbReference>
<keyword evidence="1" id="KW-0998">Cell outer membrane</keyword>
<dbReference type="Proteomes" id="UP001403385">
    <property type="component" value="Unassembled WGS sequence"/>
</dbReference>
<dbReference type="InterPro" id="IPR037066">
    <property type="entry name" value="Plug_dom_sf"/>
</dbReference>
<comment type="caution">
    <text evidence="3">The sequence shown here is derived from an EMBL/GenBank/DDBJ whole genome shotgun (WGS) entry which is preliminary data.</text>
</comment>
<name>A0AAW9SC50_9BACT</name>
<dbReference type="Gene3D" id="2.170.130.10">
    <property type="entry name" value="TonB-dependent receptor, plug domain"/>
    <property type="match status" value="1"/>
</dbReference>
<keyword evidence="3" id="KW-0121">Carboxypeptidase</keyword>
<keyword evidence="1" id="KW-0813">Transport</keyword>
<keyword evidence="4" id="KW-1185">Reference proteome</keyword>
<dbReference type="InterPro" id="IPR008969">
    <property type="entry name" value="CarboxyPept-like_regulatory"/>
</dbReference>
<feature type="chain" id="PRO_5043948185" evidence="2">
    <location>
        <begin position="23"/>
        <end position="189"/>
    </location>
</feature>
<dbReference type="GO" id="GO:0009279">
    <property type="term" value="C:cell outer membrane"/>
    <property type="evidence" value="ECO:0007669"/>
    <property type="project" value="UniProtKB-SubCell"/>
</dbReference>
<dbReference type="SUPFAM" id="SSF49464">
    <property type="entry name" value="Carboxypeptidase regulatory domain-like"/>
    <property type="match status" value="1"/>
</dbReference>
<comment type="subcellular location">
    <subcellularLocation>
        <location evidence="1">Cell outer membrane</location>
        <topology evidence="1">Multi-pass membrane protein</topology>
    </subcellularLocation>
</comment>
<dbReference type="InterPro" id="IPR039426">
    <property type="entry name" value="TonB-dep_rcpt-like"/>
</dbReference>
<proteinExistence type="inferred from homology"/>
<keyword evidence="1" id="KW-0812">Transmembrane</keyword>
<protein>
    <submittedName>
        <fullName evidence="3">Carboxypeptidase-like regulatory domain-containing protein</fullName>
    </submittedName>
</protein>
<dbReference type="SUPFAM" id="SSF56935">
    <property type="entry name" value="Porins"/>
    <property type="match status" value="1"/>
</dbReference>
<keyword evidence="3" id="KW-0378">Hydrolase</keyword>
<keyword evidence="1" id="KW-1134">Transmembrane beta strand</keyword>
<sequence>MLRKLRLVAWICGLFLVHNLYAQEKTVTGIVTSAEDGSPLPGVNILVKNTNVGAITDINGKYSISVPQDGKILQFSFIGFTTQEVEIGERTSANVILEAAAQELSVVVVTAMNISREKASLGYSTQELTSESVSKVKESNIVNSLSGKAAGVQVRTNNTMGGSTNIVIRGNNSITGGKSTFICGRWCTH</sequence>
<reference evidence="3 4" key="1">
    <citation type="submission" date="2024-04" db="EMBL/GenBank/DDBJ databases">
        <title>Novel genus in family Flammeovirgaceae.</title>
        <authorList>
            <person name="Nguyen T.H."/>
            <person name="Vuong T.Q."/>
            <person name="Le H."/>
            <person name="Kim S.-G."/>
        </authorList>
    </citation>
    <scope>NUCLEOTIDE SEQUENCE [LARGE SCALE GENOMIC DNA]</scope>
    <source>
        <strain evidence="3 4">JCM 23209</strain>
    </source>
</reference>